<gene>
    <name evidence="2" type="ORF">R3P38DRAFT_2631510</name>
</gene>
<feature type="region of interest" description="Disordered" evidence="1">
    <location>
        <begin position="253"/>
        <end position="474"/>
    </location>
</feature>
<feature type="compositionally biased region" description="Basic and acidic residues" evidence="1">
    <location>
        <begin position="284"/>
        <end position="296"/>
    </location>
</feature>
<evidence type="ECO:0000313" key="3">
    <source>
        <dbReference type="Proteomes" id="UP001362999"/>
    </source>
</evidence>
<feature type="compositionally biased region" description="Polar residues" evidence="1">
    <location>
        <begin position="324"/>
        <end position="335"/>
    </location>
</feature>
<organism evidence="2 3">
    <name type="scientific">Favolaschia claudopus</name>
    <dbReference type="NCBI Taxonomy" id="2862362"/>
    <lineage>
        <taxon>Eukaryota</taxon>
        <taxon>Fungi</taxon>
        <taxon>Dikarya</taxon>
        <taxon>Basidiomycota</taxon>
        <taxon>Agaricomycotina</taxon>
        <taxon>Agaricomycetes</taxon>
        <taxon>Agaricomycetidae</taxon>
        <taxon>Agaricales</taxon>
        <taxon>Marasmiineae</taxon>
        <taxon>Mycenaceae</taxon>
        <taxon>Favolaschia</taxon>
    </lineage>
</organism>
<dbReference type="Proteomes" id="UP001362999">
    <property type="component" value="Unassembled WGS sequence"/>
</dbReference>
<feature type="compositionally biased region" description="Low complexity" evidence="1">
    <location>
        <begin position="346"/>
        <end position="359"/>
    </location>
</feature>
<protein>
    <submittedName>
        <fullName evidence="2">Uncharacterized protein</fullName>
    </submittedName>
</protein>
<feature type="compositionally biased region" description="Basic and acidic residues" evidence="1">
    <location>
        <begin position="201"/>
        <end position="228"/>
    </location>
</feature>
<reference evidence="2 3" key="1">
    <citation type="journal article" date="2024" name="J Genomics">
        <title>Draft genome sequencing and assembly of Favolaschia claudopus CIRM-BRFM 2984 isolated from oak limbs.</title>
        <authorList>
            <person name="Navarro D."/>
            <person name="Drula E."/>
            <person name="Chaduli D."/>
            <person name="Cazenave R."/>
            <person name="Ahrendt S."/>
            <person name="Wang J."/>
            <person name="Lipzen A."/>
            <person name="Daum C."/>
            <person name="Barry K."/>
            <person name="Grigoriev I.V."/>
            <person name="Favel A."/>
            <person name="Rosso M.N."/>
            <person name="Martin F."/>
        </authorList>
    </citation>
    <scope>NUCLEOTIDE SEQUENCE [LARGE SCALE GENOMIC DNA]</scope>
    <source>
        <strain evidence="2 3">CIRM-BRFM 2984</strain>
    </source>
</reference>
<feature type="compositionally biased region" description="Polar residues" evidence="1">
    <location>
        <begin position="76"/>
        <end position="92"/>
    </location>
</feature>
<name>A0AAW0B2W2_9AGAR</name>
<evidence type="ECO:0000313" key="2">
    <source>
        <dbReference type="EMBL" id="KAK7020043.1"/>
    </source>
</evidence>
<feature type="region of interest" description="Disordered" evidence="1">
    <location>
        <begin position="492"/>
        <end position="639"/>
    </location>
</feature>
<proteinExistence type="predicted"/>
<sequence>MALTQPARLPGSGPSWDDEVVPALRKRLEGESRILSKRISTALSISSLEEAEQAYQPRPSVSSQNHQPPRKPKSNGAPTSSKQRARTYSQPKLSEFAAAANKSRSPEPSVRAQYSDSKPTRIPKAARTLNGAASNGYTSPPPPASLDLQRPSDASATFLSAPAAKLLAKQPSQDTIHIPLRQTSGLLNEPPPFMPGPESTNSHDDHAPPRPSNDSEERPFEHWYRGEVSRNGGVGELKHGRRAEMLEIANYGHTLKQKQALRDAEATSVSQRRRKRSESTAALDSRRESLHLDDAHASTIARVLDEGPLTDVDADAEMSDVEYYSQNLDISTSSAPLPDHQRYGSTTPTPQTPRATRIPSPRNVTPTPPPAIQRGRSEPPSFSSPASSSASRQTPTSNSKRAATASPPAGSSSAKKPRAAATPKAKPKPQTKRAQTVDDKNRRSVAYYPSPGSEGEEDLADAIPTWTQPVKPQTGRWDDVVLPVVARKKGLDGLYEQADGSPKPKTQDDTPVEPAAGTFGWDHSKYRPPRSHNGDISLDEFGRPVDNTMPSPEDDEEERLAFGHGRPLYPPTEHERQPVGPRQLAPPPPGAQQQNHNRSSAPPFSDYTVDGGRDVMNEVDLEAQKQQMPPHDDDGGAGCCKCVVM</sequence>
<feature type="compositionally biased region" description="Low complexity" evidence="1">
    <location>
        <begin position="378"/>
        <end position="424"/>
    </location>
</feature>
<comment type="caution">
    <text evidence="2">The sequence shown here is derived from an EMBL/GenBank/DDBJ whole genome shotgun (WGS) entry which is preliminary data.</text>
</comment>
<accession>A0AAW0B2W2</accession>
<feature type="region of interest" description="Disordered" evidence="1">
    <location>
        <begin position="180"/>
        <end position="236"/>
    </location>
</feature>
<keyword evidence="3" id="KW-1185">Reference proteome</keyword>
<evidence type="ECO:0000256" key="1">
    <source>
        <dbReference type="SAM" id="MobiDB-lite"/>
    </source>
</evidence>
<dbReference type="EMBL" id="JAWWNJ010000042">
    <property type="protein sequence ID" value="KAK7020043.1"/>
    <property type="molecule type" value="Genomic_DNA"/>
</dbReference>
<dbReference type="AlphaFoldDB" id="A0AAW0B2W2"/>
<feature type="region of interest" description="Disordered" evidence="1">
    <location>
        <begin position="1"/>
        <end position="20"/>
    </location>
</feature>
<feature type="region of interest" description="Disordered" evidence="1">
    <location>
        <begin position="49"/>
        <end position="152"/>
    </location>
</feature>